<feature type="region of interest" description="Disordered" evidence="1">
    <location>
        <begin position="1"/>
        <end position="20"/>
    </location>
</feature>
<comment type="caution">
    <text evidence="2">The sequence shown here is derived from an EMBL/GenBank/DDBJ whole genome shotgun (WGS) entry which is preliminary data.</text>
</comment>
<evidence type="ECO:0000313" key="3">
    <source>
        <dbReference type="Proteomes" id="UP000256690"/>
    </source>
</evidence>
<organism evidence="2 3">
    <name type="scientific">Aspergillus mulundensis</name>
    <dbReference type="NCBI Taxonomy" id="1810919"/>
    <lineage>
        <taxon>Eukaryota</taxon>
        <taxon>Fungi</taxon>
        <taxon>Dikarya</taxon>
        <taxon>Ascomycota</taxon>
        <taxon>Pezizomycotina</taxon>
        <taxon>Eurotiomycetes</taxon>
        <taxon>Eurotiomycetidae</taxon>
        <taxon>Eurotiales</taxon>
        <taxon>Aspergillaceae</taxon>
        <taxon>Aspergillus</taxon>
        <taxon>Aspergillus subgen. Nidulantes</taxon>
    </lineage>
</organism>
<protein>
    <submittedName>
        <fullName evidence="2">Uncharacterized protein</fullName>
    </submittedName>
</protein>
<dbReference type="RefSeq" id="XP_026603820.1">
    <property type="nucleotide sequence ID" value="XM_026747988.1"/>
</dbReference>
<reference evidence="2 3" key="1">
    <citation type="journal article" date="2018" name="IMA Fungus">
        <title>IMA Genome-F 9: Draft genome sequence of Annulohypoxylon stygium, Aspergillus mulundensis, Berkeleyomyces basicola (syn. Thielaviopsis basicola), Ceratocystis smalleyi, two Cercospora beticola strains, Coleophoma cylindrospora, Fusarium fracticaudum, Phialophora cf. hyalina, and Morchella septimelata.</title>
        <authorList>
            <person name="Wingfield B.D."/>
            <person name="Bills G.F."/>
            <person name="Dong Y."/>
            <person name="Huang W."/>
            <person name="Nel W.J."/>
            <person name="Swalarsk-Parry B.S."/>
            <person name="Vaghefi N."/>
            <person name="Wilken P.M."/>
            <person name="An Z."/>
            <person name="de Beer Z.W."/>
            <person name="De Vos L."/>
            <person name="Chen L."/>
            <person name="Duong T.A."/>
            <person name="Gao Y."/>
            <person name="Hammerbacher A."/>
            <person name="Kikkert J.R."/>
            <person name="Li Y."/>
            <person name="Li H."/>
            <person name="Li K."/>
            <person name="Li Q."/>
            <person name="Liu X."/>
            <person name="Ma X."/>
            <person name="Naidoo K."/>
            <person name="Pethybridge S.J."/>
            <person name="Sun J."/>
            <person name="Steenkamp E.T."/>
            <person name="van der Nest M.A."/>
            <person name="van Wyk S."/>
            <person name="Wingfield M.J."/>
            <person name="Xiong C."/>
            <person name="Yue Q."/>
            <person name="Zhang X."/>
        </authorList>
    </citation>
    <scope>NUCLEOTIDE SEQUENCE [LARGE SCALE GENOMIC DNA]</scope>
    <source>
        <strain evidence="2 3">DSM 5745</strain>
    </source>
</reference>
<dbReference type="GeneID" id="38116342"/>
<dbReference type="AlphaFoldDB" id="A0A3D8RZ31"/>
<dbReference type="OrthoDB" id="4488907at2759"/>
<proteinExistence type="predicted"/>
<evidence type="ECO:0000313" key="2">
    <source>
        <dbReference type="EMBL" id="RDW79120.1"/>
    </source>
</evidence>
<evidence type="ECO:0000256" key="1">
    <source>
        <dbReference type="SAM" id="MobiDB-lite"/>
    </source>
</evidence>
<gene>
    <name evidence="2" type="ORF">DSM5745_05972</name>
</gene>
<sequence>MPTVNPPVLQGPGTSKGEELKGQSSCAVEEHVENDLDPQYHRLLQSGLLELTSEPTERARLRTDLEQDVINYCRTVIEAPEDTSRRAKAEWIKSTSAIFKQLMHEFGPEIIDAARRGCEAIVADHYHGDSTSIAHVNKKANFLRHIPMQIISSAFYPATSPLAIGCYETGTLPCSIALSAWLPPKQALQAGTICHLSICDDYHAFTEPEREVRHRMVAIAVGAAFLLGPGGQTVLLDGSTLQAAGDRRGSHSGATVRAAMSWRAVSGGGTGLTGYHYGHGSLGEGLIGPKVAIAMHDLLDWRCDAAAKNHENGVSAIYGLGVPDPFHVYLEAMLREGRTHPRSAAYAMGGVVYMSFTAVRYGSYEYKGGPWAACPECERLLREVTAGSGLRWMPVPPPQSFEEGEWARQLSREVVDGLEQHPLAQHGLAWLQHLVLSGQIRLFDALVDIDSVDATVDWS</sequence>
<name>A0A3D8RZ31_9EURO</name>
<dbReference type="EMBL" id="PVWQ01000006">
    <property type="protein sequence ID" value="RDW79120.1"/>
    <property type="molecule type" value="Genomic_DNA"/>
</dbReference>
<dbReference type="Proteomes" id="UP000256690">
    <property type="component" value="Unassembled WGS sequence"/>
</dbReference>
<accession>A0A3D8RZ31</accession>
<keyword evidence="3" id="KW-1185">Reference proteome</keyword>